<keyword evidence="2" id="KW-1185">Reference proteome</keyword>
<dbReference type="EMBL" id="OU900094">
    <property type="protein sequence ID" value="CAG9855006.1"/>
    <property type="molecule type" value="Genomic_DNA"/>
</dbReference>
<evidence type="ECO:0000313" key="1">
    <source>
        <dbReference type="EMBL" id="CAG9855006.1"/>
    </source>
</evidence>
<dbReference type="AlphaFoldDB" id="A0A9N9XMQ4"/>
<accession>A0A9N9XMQ4</accession>
<protein>
    <submittedName>
        <fullName evidence="1">Uncharacterized protein</fullName>
    </submittedName>
</protein>
<dbReference type="Proteomes" id="UP001153712">
    <property type="component" value="Chromosome 1"/>
</dbReference>
<name>A0A9N9XMQ4_PHYSR</name>
<evidence type="ECO:0000313" key="2">
    <source>
        <dbReference type="Proteomes" id="UP001153712"/>
    </source>
</evidence>
<organism evidence="1 2">
    <name type="scientific">Phyllotreta striolata</name>
    <name type="common">Striped flea beetle</name>
    <name type="synonym">Crioceris striolata</name>
    <dbReference type="NCBI Taxonomy" id="444603"/>
    <lineage>
        <taxon>Eukaryota</taxon>
        <taxon>Metazoa</taxon>
        <taxon>Ecdysozoa</taxon>
        <taxon>Arthropoda</taxon>
        <taxon>Hexapoda</taxon>
        <taxon>Insecta</taxon>
        <taxon>Pterygota</taxon>
        <taxon>Neoptera</taxon>
        <taxon>Endopterygota</taxon>
        <taxon>Coleoptera</taxon>
        <taxon>Polyphaga</taxon>
        <taxon>Cucujiformia</taxon>
        <taxon>Chrysomeloidea</taxon>
        <taxon>Chrysomelidae</taxon>
        <taxon>Galerucinae</taxon>
        <taxon>Alticini</taxon>
        <taxon>Phyllotreta</taxon>
    </lineage>
</organism>
<gene>
    <name evidence="1" type="ORF">PHYEVI_LOCUS1466</name>
</gene>
<reference evidence="1" key="1">
    <citation type="submission" date="2022-01" db="EMBL/GenBank/DDBJ databases">
        <authorList>
            <person name="King R."/>
        </authorList>
    </citation>
    <scope>NUCLEOTIDE SEQUENCE</scope>
</reference>
<proteinExistence type="predicted"/>
<sequence>MRKRDVNDWGNWLTNKMGNVVHQYGSDAADKRYQEIVIELTAKNEELEQMQIYKDIKRLEEELLAYTNAGIQQMKNKLQNFRDGIFGRGGKE</sequence>